<evidence type="ECO:0000313" key="4">
    <source>
        <dbReference type="Proteomes" id="UP001305779"/>
    </source>
</evidence>
<dbReference type="Proteomes" id="UP001305779">
    <property type="component" value="Unassembled WGS sequence"/>
</dbReference>
<feature type="domain" description="Small ribosomal subunit protein mS35 mitochondrial conserved" evidence="2">
    <location>
        <begin position="126"/>
        <end position="251"/>
    </location>
</feature>
<name>A0ABR0ESC6_ZASCE</name>
<feature type="compositionally biased region" description="Polar residues" evidence="1">
    <location>
        <begin position="21"/>
        <end position="36"/>
    </location>
</feature>
<gene>
    <name evidence="3" type="ORF">PRZ48_005076</name>
</gene>
<dbReference type="Pfam" id="PF10213">
    <property type="entry name" value="MRP-S28"/>
    <property type="match status" value="1"/>
</dbReference>
<accession>A0ABR0ESC6</accession>
<dbReference type="InterPro" id="IPR019349">
    <property type="entry name" value="Ribosomal_mS35_mit"/>
</dbReference>
<keyword evidence="4" id="KW-1185">Reference proteome</keyword>
<evidence type="ECO:0000259" key="2">
    <source>
        <dbReference type="Pfam" id="PF10213"/>
    </source>
</evidence>
<reference evidence="3 4" key="1">
    <citation type="journal article" date="2023" name="G3 (Bethesda)">
        <title>A chromosome-level genome assembly of Zasmidium syzygii isolated from banana leaves.</title>
        <authorList>
            <person name="van Westerhoven A.C."/>
            <person name="Mehrabi R."/>
            <person name="Talebi R."/>
            <person name="Steentjes M.B.F."/>
            <person name="Corcolon B."/>
            <person name="Chong P.A."/>
            <person name="Kema G.H.J."/>
            <person name="Seidl M.F."/>
        </authorList>
    </citation>
    <scope>NUCLEOTIDE SEQUENCE [LARGE SCALE GENOMIC DNA]</scope>
    <source>
        <strain evidence="3 4">P124</strain>
    </source>
</reference>
<comment type="caution">
    <text evidence="3">The sequence shown here is derived from an EMBL/GenBank/DDBJ whole genome shotgun (WGS) entry which is preliminary data.</text>
</comment>
<feature type="region of interest" description="Disordered" evidence="1">
    <location>
        <begin position="304"/>
        <end position="329"/>
    </location>
</feature>
<dbReference type="PANTHER" id="PTHR13490">
    <property type="entry name" value="MITOCHONDRIAL 28S RIBOSOMAL PROTEIN S28"/>
    <property type="match status" value="1"/>
</dbReference>
<evidence type="ECO:0000256" key="1">
    <source>
        <dbReference type="SAM" id="MobiDB-lite"/>
    </source>
</evidence>
<feature type="compositionally biased region" description="Low complexity" evidence="1">
    <location>
        <begin position="37"/>
        <end position="47"/>
    </location>
</feature>
<proteinExistence type="predicted"/>
<feature type="compositionally biased region" description="Basic and acidic residues" evidence="1">
    <location>
        <begin position="53"/>
        <end position="74"/>
    </location>
</feature>
<organism evidence="3 4">
    <name type="scientific">Zasmidium cellare</name>
    <name type="common">Wine cellar mold</name>
    <name type="synonym">Racodium cellare</name>
    <dbReference type="NCBI Taxonomy" id="395010"/>
    <lineage>
        <taxon>Eukaryota</taxon>
        <taxon>Fungi</taxon>
        <taxon>Dikarya</taxon>
        <taxon>Ascomycota</taxon>
        <taxon>Pezizomycotina</taxon>
        <taxon>Dothideomycetes</taxon>
        <taxon>Dothideomycetidae</taxon>
        <taxon>Mycosphaerellales</taxon>
        <taxon>Mycosphaerellaceae</taxon>
        <taxon>Zasmidium</taxon>
    </lineage>
</organism>
<feature type="region of interest" description="Disordered" evidence="1">
    <location>
        <begin position="21"/>
        <end position="82"/>
    </location>
</feature>
<evidence type="ECO:0000313" key="3">
    <source>
        <dbReference type="EMBL" id="KAK4504160.1"/>
    </source>
</evidence>
<dbReference type="EMBL" id="JAXOVC010000003">
    <property type="protein sequence ID" value="KAK4504160.1"/>
    <property type="molecule type" value="Genomic_DNA"/>
</dbReference>
<protein>
    <recommendedName>
        <fullName evidence="2">Small ribosomal subunit protein mS35 mitochondrial conserved domain-containing protein</fullName>
    </recommendedName>
</protein>
<dbReference type="InterPro" id="IPR039848">
    <property type="entry name" value="Ribosomal_mS35_mt"/>
</dbReference>
<sequence>MAAPLKRICCQAARQVSIYRSSSTTRQFAESRQCQHTTSRTFTSTSTAALPRRRGEPQNNRRQDEEAFSEKEHEEVLEDEPDIDGLINESEISSTGYAELEQHRELREMVRLAAWEMPLLSSLSREYEQPDPARHPLRWRYTTYFGEAHPASRKVVVEYKVSDLAHQGLEEKHLDKLRKLVGARYNPETDVVKMSCESFETQAQNKRFLGDTIEKLIAEAKDPNADSFEDIPLDTRHHKFKPNYKFPEEWKLTQERRAELEAQRRALLLEEGQRVEENRIVSGMAAIEAERQLRLKQVEEPIMAEARQPLPRGKQGRKEMGQTAGAQRL</sequence>
<dbReference type="PANTHER" id="PTHR13490:SF0">
    <property type="entry name" value="SMALL RIBOSOMAL SUBUNIT PROTEIN MS35"/>
    <property type="match status" value="1"/>
</dbReference>